<feature type="active site" description="Proton donor/acceptor" evidence="14">
    <location>
        <position position="197"/>
    </location>
</feature>
<evidence type="ECO:0000256" key="14">
    <source>
        <dbReference type="PIRSR" id="PIRSR605511-1"/>
    </source>
</evidence>
<evidence type="ECO:0000256" key="4">
    <source>
        <dbReference type="ARBA" id="ARBA00001946"/>
    </source>
</evidence>
<proteinExistence type="inferred from homology"/>
<dbReference type="EC" id="3.1.1.17" evidence="7"/>
<evidence type="ECO:0000256" key="13">
    <source>
        <dbReference type="ARBA" id="ARBA00032464"/>
    </source>
</evidence>
<dbReference type="PRINTS" id="PR01791">
    <property type="entry name" value="REGUCALCIN"/>
</dbReference>
<evidence type="ECO:0000256" key="9">
    <source>
        <dbReference type="ARBA" id="ARBA00022490"/>
    </source>
</evidence>
<comment type="cofactor">
    <cofactor evidence="4">
        <name>Mg(2+)</name>
        <dbReference type="ChEBI" id="CHEBI:18420"/>
    </cofactor>
</comment>
<evidence type="ECO:0000256" key="15">
    <source>
        <dbReference type="PIRSR" id="PIRSR605511-2"/>
    </source>
</evidence>
<evidence type="ECO:0000313" key="17">
    <source>
        <dbReference type="EMBL" id="RAV21626.1"/>
    </source>
</evidence>
<evidence type="ECO:0000256" key="7">
    <source>
        <dbReference type="ARBA" id="ARBA00013227"/>
    </source>
</evidence>
<dbReference type="GO" id="GO:0004341">
    <property type="term" value="F:gluconolactonase activity"/>
    <property type="evidence" value="ECO:0007669"/>
    <property type="project" value="UniProtKB-EC"/>
</dbReference>
<feature type="binding site" evidence="15">
    <location>
        <position position="16"/>
    </location>
    <ligand>
        <name>a divalent metal cation</name>
        <dbReference type="ChEBI" id="CHEBI:60240"/>
    </ligand>
</feature>
<feature type="binding site" evidence="15">
    <location>
        <position position="99"/>
    </location>
    <ligand>
        <name>substrate</name>
    </ligand>
</feature>
<feature type="domain" description="SMP-30/Gluconolactonase/LRE-like region" evidence="16">
    <location>
        <begin position="14"/>
        <end position="257"/>
    </location>
</feature>
<dbReference type="PANTHER" id="PTHR10907">
    <property type="entry name" value="REGUCALCIN"/>
    <property type="match status" value="1"/>
</dbReference>
<comment type="similarity">
    <text evidence="6">Belongs to the SMP-30/CGR1 family.</text>
</comment>
<evidence type="ECO:0000256" key="6">
    <source>
        <dbReference type="ARBA" id="ARBA00008853"/>
    </source>
</evidence>
<keyword evidence="15" id="KW-0862">Zinc</keyword>
<comment type="caution">
    <text evidence="17">The sequence shown here is derived from an EMBL/GenBank/DDBJ whole genome shotgun (WGS) entry which is preliminary data.</text>
</comment>
<name>A0A329MQR0_9BACL</name>
<dbReference type="InterPro" id="IPR011042">
    <property type="entry name" value="6-blade_b-propeller_TolB-like"/>
</dbReference>
<organism evidence="17 18">
    <name type="scientific">Paenibacillus contaminans</name>
    <dbReference type="NCBI Taxonomy" id="450362"/>
    <lineage>
        <taxon>Bacteria</taxon>
        <taxon>Bacillati</taxon>
        <taxon>Bacillota</taxon>
        <taxon>Bacilli</taxon>
        <taxon>Bacillales</taxon>
        <taxon>Paenibacillaceae</taxon>
        <taxon>Paenibacillus</taxon>
    </lineage>
</organism>
<dbReference type="SUPFAM" id="SSF63829">
    <property type="entry name" value="Calcium-dependent phosphotriesterase"/>
    <property type="match status" value="1"/>
</dbReference>
<protein>
    <recommendedName>
        <fullName evidence="8">Regucalcin</fullName>
        <ecNumber evidence="7">3.1.1.17</ecNumber>
    </recommendedName>
    <alternativeName>
        <fullName evidence="13">Gluconolactonase</fullName>
    </alternativeName>
</protein>
<dbReference type="GO" id="GO:0005737">
    <property type="term" value="C:cytoplasm"/>
    <property type="evidence" value="ECO:0007669"/>
    <property type="project" value="UniProtKB-SubCell"/>
</dbReference>
<dbReference type="GO" id="GO:0030234">
    <property type="term" value="F:enzyme regulator activity"/>
    <property type="evidence" value="ECO:0007669"/>
    <property type="project" value="InterPro"/>
</dbReference>
<accession>A0A329MQR0</accession>
<dbReference type="Proteomes" id="UP000250369">
    <property type="component" value="Unassembled WGS sequence"/>
</dbReference>
<keyword evidence="18" id="KW-1185">Reference proteome</keyword>
<dbReference type="InterPro" id="IPR008367">
    <property type="entry name" value="Regucalcin"/>
</dbReference>
<evidence type="ECO:0000256" key="8">
    <source>
        <dbReference type="ARBA" id="ARBA00016808"/>
    </source>
</evidence>
<evidence type="ECO:0000256" key="12">
    <source>
        <dbReference type="ARBA" id="ARBA00022837"/>
    </source>
</evidence>
<evidence type="ECO:0000256" key="5">
    <source>
        <dbReference type="ARBA" id="ARBA00004496"/>
    </source>
</evidence>
<keyword evidence="12" id="KW-0106">Calcium</keyword>
<dbReference type="GO" id="GO:0019853">
    <property type="term" value="P:L-ascorbic acid biosynthetic process"/>
    <property type="evidence" value="ECO:0007669"/>
    <property type="project" value="TreeGrafter"/>
</dbReference>
<dbReference type="Pfam" id="PF08450">
    <property type="entry name" value="SGL"/>
    <property type="match status" value="1"/>
</dbReference>
<sequence length="291" mass="31241">MNQLELVINARAELGEGPSWDSTLQRLYWVDLSKGRLHVFDPAAGTDREIAFDQAAGAVVPRRSGGVALALEHGFYTMDEKLEVLTQLADPESHLPGNRFNDGKCDAAGRFWAGTMSANGVRHAGTLYRLDPDGNVAPVISGVSISNGIGWSPDNGRMYYIDSAAREVMSYDYCLDTGELSGGRVCVSFPEAEGLPDGMAVDAEGMIWIAQWDGCKVSRLNPDTGKLLDVIPVPARFVTSCAFGGASLDELYITTARGGLSDEELAEYPHAGGVFRLKTNVRGLPTFAYGG</sequence>
<dbReference type="InterPro" id="IPR005511">
    <property type="entry name" value="SMP-30"/>
</dbReference>
<evidence type="ECO:0000256" key="3">
    <source>
        <dbReference type="ARBA" id="ARBA00001936"/>
    </source>
</evidence>
<feature type="binding site" evidence="15">
    <location>
        <position position="147"/>
    </location>
    <ligand>
        <name>a divalent metal cation</name>
        <dbReference type="ChEBI" id="CHEBI:60240"/>
    </ligand>
</feature>
<comment type="catalytic activity">
    <reaction evidence="1">
        <text>D-glucono-1,5-lactone + H2O = D-gluconate + H(+)</text>
        <dbReference type="Rhea" id="RHEA:10440"/>
        <dbReference type="ChEBI" id="CHEBI:15377"/>
        <dbReference type="ChEBI" id="CHEBI:15378"/>
        <dbReference type="ChEBI" id="CHEBI:16217"/>
        <dbReference type="ChEBI" id="CHEBI:18391"/>
        <dbReference type="EC" id="3.1.1.17"/>
    </reaction>
</comment>
<dbReference type="Gene3D" id="2.120.10.30">
    <property type="entry name" value="TolB, C-terminal domain"/>
    <property type="match status" value="1"/>
</dbReference>
<keyword evidence="11" id="KW-0378">Hydrolase</keyword>
<dbReference type="GO" id="GO:0005509">
    <property type="term" value="F:calcium ion binding"/>
    <property type="evidence" value="ECO:0007669"/>
    <property type="project" value="InterPro"/>
</dbReference>
<keyword evidence="10 15" id="KW-0479">Metal-binding</keyword>
<evidence type="ECO:0000313" key="18">
    <source>
        <dbReference type="Proteomes" id="UP000250369"/>
    </source>
</evidence>
<evidence type="ECO:0000256" key="1">
    <source>
        <dbReference type="ARBA" id="ARBA00001589"/>
    </source>
</evidence>
<feature type="binding site" evidence="15">
    <location>
        <position position="101"/>
    </location>
    <ligand>
        <name>substrate</name>
    </ligand>
</feature>
<comment type="cofactor">
    <cofactor evidence="2">
        <name>Ca(2+)</name>
        <dbReference type="ChEBI" id="CHEBI:29108"/>
    </cofactor>
</comment>
<comment type="subcellular location">
    <subcellularLocation>
        <location evidence="5">Cytoplasm</location>
    </subcellularLocation>
</comment>
<evidence type="ECO:0000256" key="11">
    <source>
        <dbReference type="ARBA" id="ARBA00022801"/>
    </source>
</evidence>
<reference evidence="17 18" key="1">
    <citation type="journal article" date="2009" name="Int. J. Syst. Evol. Microbiol.">
        <title>Paenibacillus contaminans sp. nov., isolated from a contaminated laboratory plate.</title>
        <authorList>
            <person name="Chou J.H."/>
            <person name="Lee J.H."/>
            <person name="Lin M.C."/>
            <person name="Chang P.S."/>
            <person name="Arun A.B."/>
            <person name="Young C.C."/>
            <person name="Chen W.M."/>
        </authorList>
    </citation>
    <scope>NUCLEOTIDE SEQUENCE [LARGE SCALE GENOMIC DNA]</scope>
    <source>
        <strain evidence="17 18">CKOBP-6</strain>
    </source>
</reference>
<evidence type="ECO:0000256" key="10">
    <source>
        <dbReference type="ARBA" id="ARBA00022723"/>
    </source>
</evidence>
<feature type="binding site" evidence="15">
    <location>
        <position position="197"/>
    </location>
    <ligand>
        <name>a divalent metal cation</name>
        <dbReference type="ChEBI" id="CHEBI:60240"/>
    </ligand>
</feature>
<dbReference type="OrthoDB" id="2633250at2"/>
<dbReference type="PRINTS" id="PR01790">
    <property type="entry name" value="SMP30FAMILY"/>
</dbReference>
<comment type="cofactor">
    <cofactor evidence="3">
        <name>Mn(2+)</name>
        <dbReference type="ChEBI" id="CHEBI:29035"/>
    </cofactor>
</comment>
<evidence type="ECO:0000259" key="16">
    <source>
        <dbReference type="Pfam" id="PF08450"/>
    </source>
</evidence>
<gene>
    <name evidence="17" type="ORF">DQG23_10235</name>
</gene>
<dbReference type="RefSeq" id="WP_113030716.1">
    <property type="nucleotide sequence ID" value="NZ_QMFB01000004.1"/>
</dbReference>
<dbReference type="InterPro" id="IPR013658">
    <property type="entry name" value="SGL"/>
</dbReference>
<evidence type="ECO:0000256" key="2">
    <source>
        <dbReference type="ARBA" id="ARBA00001913"/>
    </source>
</evidence>
<dbReference type="EMBL" id="QMFB01000004">
    <property type="protein sequence ID" value="RAV21626.1"/>
    <property type="molecule type" value="Genomic_DNA"/>
</dbReference>
<comment type="cofactor">
    <cofactor evidence="15">
        <name>Zn(2+)</name>
        <dbReference type="ChEBI" id="CHEBI:29105"/>
    </cofactor>
    <text evidence="15">Binds 1 divalent metal cation per subunit.</text>
</comment>
<keyword evidence="9" id="KW-0963">Cytoplasm</keyword>
<dbReference type="PANTHER" id="PTHR10907:SF47">
    <property type="entry name" value="REGUCALCIN"/>
    <property type="match status" value="1"/>
</dbReference>
<dbReference type="AlphaFoldDB" id="A0A329MQR0"/>